<dbReference type="InterPro" id="IPR001875">
    <property type="entry name" value="DED_dom"/>
</dbReference>
<gene>
    <name evidence="4" type="ORF">XAT740_LOCUS33587</name>
</gene>
<keyword evidence="5" id="KW-1185">Reference proteome</keyword>
<dbReference type="PROSITE" id="PS51752">
    <property type="entry name" value="JACALIN_LECTIN"/>
    <property type="match status" value="1"/>
</dbReference>
<evidence type="ECO:0000259" key="3">
    <source>
        <dbReference type="PROSITE" id="PS51752"/>
    </source>
</evidence>
<evidence type="ECO:0000313" key="4">
    <source>
        <dbReference type="EMBL" id="CAF1390745.1"/>
    </source>
</evidence>
<organism evidence="4 5">
    <name type="scientific">Adineta ricciae</name>
    <name type="common">Rotifer</name>
    <dbReference type="NCBI Taxonomy" id="249248"/>
    <lineage>
        <taxon>Eukaryota</taxon>
        <taxon>Metazoa</taxon>
        <taxon>Spiralia</taxon>
        <taxon>Gnathifera</taxon>
        <taxon>Rotifera</taxon>
        <taxon>Eurotatoria</taxon>
        <taxon>Bdelloidea</taxon>
        <taxon>Adinetida</taxon>
        <taxon>Adinetidae</taxon>
        <taxon>Adineta</taxon>
    </lineage>
</organism>
<evidence type="ECO:0000259" key="2">
    <source>
        <dbReference type="PROSITE" id="PS50168"/>
    </source>
</evidence>
<dbReference type="SMART" id="SM00915">
    <property type="entry name" value="Jacalin"/>
    <property type="match status" value="1"/>
</dbReference>
<protein>
    <submittedName>
        <fullName evidence="4">Uncharacterized protein</fullName>
    </submittedName>
</protein>
<dbReference type="SUPFAM" id="SSF51101">
    <property type="entry name" value="Mannose-binding lectins"/>
    <property type="match status" value="1"/>
</dbReference>
<reference evidence="4" key="1">
    <citation type="submission" date="2021-02" db="EMBL/GenBank/DDBJ databases">
        <authorList>
            <person name="Nowell W R."/>
        </authorList>
    </citation>
    <scope>NUCLEOTIDE SEQUENCE</scope>
</reference>
<dbReference type="Proteomes" id="UP000663828">
    <property type="component" value="Unassembled WGS sequence"/>
</dbReference>
<evidence type="ECO:0000256" key="1">
    <source>
        <dbReference type="SAM" id="Phobius"/>
    </source>
</evidence>
<dbReference type="Gene3D" id="2.100.10.30">
    <property type="entry name" value="Jacalin-like lectin domain"/>
    <property type="match status" value="1"/>
</dbReference>
<dbReference type="InterPro" id="IPR001229">
    <property type="entry name" value="Jacalin-like_lectin_dom"/>
</dbReference>
<dbReference type="PROSITE" id="PS50168">
    <property type="entry name" value="DED"/>
    <property type="match status" value="1"/>
</dbReference>
<dbReference type="AlphaFoldDB" id="A0A815KAJ3"/>
<keyword evidence="1" id="KW-0472">Membrane</keyword>
<proteinExistence type="predicted"/>
<keyword evidence="1" id="KW-0812">Transmembrane</keyword>
<feature type="domain" description="Jacalin-type lectin" evidence="3">
    <location>
        <begin position="251"/>
        <end position="411"/>
    </location>
</feature>
<accession>A0A815KAJ3</accession>
<dbReference type="Gene3D" id="1.10.533.10">
    <property type="entry name" value="Death Domain, Fas"/>
    <property type="match status" value="1"/>
</dbReference>
<dbReference type="Pfam" id="PF01419">
    <property type="entry name" value="Jacalin"/>
    <property type="match status" value="1"/>
</dbReference>
<dbReference type="GO" id="GO:0042981">
    <property type="term" value="P:regulation of apoptotic process"/>
    <property type="evidence" value="ECO:0007669"/>
    <property type="project" value="InterPro"/>
</dbReference>
<keyword evidence="1" id="KW-1133">Transmembrane helix</keyword>
<dbReference type="InterPro" id="IPR036404">
    <property type="entry name" value="Jacalin-like_lectin_dom_sf"/>
</dbReference>
<feature type="transmembrane region" description="Helical" evidence="1">
    <location>
        <begin position="178"/>
        <end position="200"/>
    </location>
</feature>
<dbReference type="InterPro" id="IPR011029">
    <property type="entry name" value="DEATH-like_dom_sf"/>
</dbReference>
<feature type="domain" description="DED" evidence="2">
    <location>
        <begin position="5"/>
        <end position="85"/>
    </location>
</feature>
<evidence type="ECO:0000313" key="5">
    <source>
        <dbReference type="Proteomes" id="UP000663828"/>
    </source>
</evidence>
<dbReference type="EMBL" id="CAJNOR010003218">
    <property type="protein sequence ID" value="CAF1390745.1"/>
    <property type="molecule type" value="Genomic_DNA"/>
</dbReference>
<comment type="caution">
    <text evidence="4">The sequence shown here is derived from an EMBL/GenBank/DDBJ whole genome shotgun (WGS) entry which is preliminary data.</text>
</comment>
<dbReference type="SUPFAM" id="SSF47986">
    <property type="entry name" value="DEATH domain"/>
    <property type="match status" value="1"/>
</dbReference>
<name>A0A815KAJ3_ADIRI</name>
<sequence>MDNHQFRSILLKLQDRLSDNDRQRLHFFLGDDIPRRIRDNPTLTGTLSLLECLFDQDKINDQDFSFLINAFNEIQCIDAVKLLGEYKQRMKTSSCNQSTLTSIMPPLNEEVIHDQEDGSSTTCNLLQQINTYGNYNKIINSSNTNINPVTINVDNQQFLSSKLGQHRLVHFSLKINKYLFCIVLLLMIILALLLFSIFILKFKRNHSTDLHEQYERLLETHKSKEKIISEIQTQLNKTVNLLNNENKNSLVLFGQIFGHSNEKPFDDSLTLNFTSLPYLNGFCARDNDDGLESYQFFYLSPLNKKQIIESNVHGNQTKTFQKKFHFSEKNERIIQVQGRLVKKSLSSSNGTNQTISIITGLEFISNKGRISPLYSGELGEEFNEQYDGYTLGYVTGRSAQYIEQLQFIWYREKETNSDEDYL</sequence>